<evidence type="ECO:0000313" key="1">
    <source>
        <dbReference type="EMBL" id="MBN7771356.1"/>
    </source>
</evidence>
<proteinExistence type="predicted"/>
<reference evidence="1 2" key="1">
    <citation type="submission" date="2021-02" db="EMBL/GenBank/DDBJ databases">
        <title>PHA producing bacteria isolated from coastal sediment in Guangdong, Shenzhen.</title>
        <authorList>
            <person name="Zheng W."/>
            <person name="Yu S."/>
            <person name="Huang Y."/>
        </authorList>
    </citation>
    <scope>NUCLEOTIDE SEQUENCE [LARGE SCALE GENOMIC DNA]</scope>
    <source>
        <strain evidence="1 2">TN21-5</strain>
    </source>
</reference>
<evidence type="ECO:0000313" key="2">
    <source>
        <dbReference type="Proteomes" id="UP000664344"/>
    </source>
</evidence>
<dbReference type="EMBL" id="JAFKDB010000020">
    <property type="protein sequence ID" value="MBN7771356.1"/>
    <property type="molecule type" value="Genomic_DNA"/>
</dbReference>
<dbReference type="Pfam" id="PF10946">
    <property type="entry name" value="DUF2625"/>
    <property type="match status" value="1"/>
</dbReference>
<organism evidence="1 2">
    <name type="scientific">Marinobacter daepoensis</name>
    <dbReference type="NCBI Taxonomy" id="262077"/>
    <lineage>
        <taxon>Bacteria</taxon>
        <taxon>Pseudomonadati</taxon>
        <taxon>Pseudomonadota</taxon>
        <taxon>Gammaproteobacteria</taxon>
        <taxon>Pseudomonadales</taxon>
        <taxon>Marinobacteraceae</taxon>
        <taxon>Marinobacter</taxon>
    </lineage>
</organism>
<gene>
    <name evidence="1" type="ORF">JYP53_15725</name>
</gene>
<accession>A0ABS3BIG0</accession>
<comment type="caution">
    <text evidence="1">The sequence shown here is derived from an EMBL/GenBank/DDBJ whole genome shotgun (WGS) entry which is preliminary data.</text>
</comment>
<dbReference type="InterPro" id="IPR021239">
    <property type="entry name" value="DUF2625"/>
</dbReference>
<protein>
    <submittedName>
        <fullName evidence="1">DUF2625 family protein</fullName>
    </submittedName>
</protein>
<dbReference type="RefSeq" id="WP_206558184.1">
    <property type="nucleotide sequence ID" value="NZ_JAFKDB010000020.1"/>
</dbReference>
<name>A0ABS3BIG0_9GAMM</name>
<dbReference type="Proteomes" id="UP000664344">
    <property type="component" value="Unassembled WGS sequence"/>
</dbReference>
<keyword evidence="2" id="KW-1185">Reference proteome</keyword>
<sequence>MKTIEELIDQENSFFDVMKEWISESENQVTLLSPSVDCAQVLMDVQVTTRSILGTLIYVVVQ</sequence>